<keyword evidence="3" id="KW-1185">Reference proteome</keyword>
<feature type="transmembrane region" description="Helical" evidence="1">
    <location>
        <begin position="102"/>
        <end position="122"/>
    </location>
</feature>
<protein>
    <submittedName>
        <fullName evidence="2">Uncharacterized protein</fullName>
    </submittedName>
</protein>
<reference evidence="2 3" key="1">
    <citation type="journal article" date="2017" name="Int. J. Syst. Evol. Microbiol.">
        <title>Solibacillus kalamii sp. nov., isolated from a high-efficiency particulate arrestance filter system used in the International Space Station.</title>
        <authorList>
            <person name="Checinska Sielaff A."/>
            <person name="Kumar R.M."/>
            <person name="Pal D."/>
            <person name="Mayilraj S."/>
            <person name="Venkateswaran K."/>
        </authorList>
    </citation>
    <scope>NUCLEOTIDE SEQUENCE [LARGE SCALE GENOMIC DNA]</scope>
    <source>
        <strain evidence="2 3">ISSFR-015</strain>
    </source>
</reference>
<dbReference type="Proteomes" id="UP000196594">
    <property type="component" value="Unassembled WGS sequence"/>
</dbReference>
<feature type="transmembrane region" description="Helical" evidence="1">
    <location>
        <begin position="7"/>
        <end position="33"/>
    </location>
</feature>
<gene>
    <name evidence="2" type="ORF">CBM15_03600</name>
</gene>
<feature type="transmembrane region" description="Helical" evidence="1">
    <location>
        <begin position="142"/>
        <end position="165"/>
    </location>
</feature>
<feature type="transmembrane region" description="Helical" evidence="1">
    <location>
        <begin position="207"/>
        <end position="227"/>
    </location>
</feature>
<proteinExistence type="predicted"/>
<evidence type="ECO:0000313" key="3">
    <source>
        <dbReference type="Proteomes" id="UP000196594"/>
    </source>
</evidence>
<comment type="caution">
    <text evidence="2">The sequence shown here is derived from an EMBL/GenBank/DDBJ whole genome shotgun (WGS) entry which is preliminary data.</text>
</comment>
<dbReference type="RefSeq" id="WP_087615762.1">
    <property type="nucleotide sequence ID" value="NZ_JAFBEY010000002.1"/>
</dbReference>
<feature type="transmembrane region" description="Helical" evidence="1">
    <location>
        <begin position="72"/>
        <end position="90"/>
    </location>
</feature>
<organism evidence="2 3">
    <name type="scientific">Solibacillus kalamii</name>
    <dbReference type="NCBI Taxonomy" id="1748298"/>
    <lineage>
        <taxon>Bacteria</taxon>
        <taxon>Bacillati</taxon>
        <taxon>Bacillota</taxon>
        <taxon>Bacilli</taxon>
        <taxon>Bacillales</taxon>
        <taxon>Caryophanaceae</taxon>
        <taxon>Solibacillus</taxon>
    </lineage>
</organism>
<accession>A0ABX3ZMK8</accession>
<dbReference type="EMBL" id="NHNT01000001">
    <property type="protein sequence ID" value="OUZ40975.1"/>
    <property type="molecule type" value="Genomic_DNA"/>
</dbReference>
<keyword evidence="1" id="KW-1133">Transmembrane helix</keyword>
<keyword evidence="1" id="KW-0812">Transmembrane</keyword>
<evidence type="ECO:0000256" key="1">
    <source>
        <dbReference type="SAM" id="Phobius"/>
    </source>
</evidence>
<feature type="transmembrane region" description="Helical" evidence="1">
    <location>
        <begin position="172"/>
        <end position="191"/>
    </location>
</feature>
<evidence type="ECO:0000313" key="2">
    <source>
        <dbReference type="EMBL" id="OUZ40975.1"/>
    </source>
</evidence>
<sequence>MKTKKSFVVGIAMFQVIGGWALWFMGIVLAIYIGSAAFSDFTGNSFEMSVPAFMEEGSKTSIAAILGDSARIFFLVCGILSMGPFLQYFVSMGITRKAYFKGNVMGIFLLAAAFTVLTAILYGVEYFIFGNFDNSFEQMLLFFVKLALDIVVFYLIGWFIAAGFYRMNLFKGVSFILISLIAIFFQTGIWGEDLPLAIFSIVSIEDYAPVVIVLLSTILVGALVYTIRQLTKNMIVKA</sequence>
<name>A0ABX3ZMK8_9BACL</name>
<keyword evidence="1" id="KW-0472">Membrane</keyword>